<protein>
    <submittedName>
        <fullName evidence="2">Uncharacterized protein</fullName>
    </submittedName>
</protein>
<dbReference type="AlphaFoldDB" id="A0A4Y2IL72"/>
<sequence>MPVFRKPDLRSQRPKSVFAPPRKSSPCSFLSSSKSLSSLHLRSSLFNPLLLPTGGAVKSLSANPRQSCRLSLFQRAIIGSLPFGFSIASGFSGWR</sequence>
<feature type="region of interest" description="Disordered" evidence="1">
    <location>
        <begin position="1"/>
        <end position="29"/>
    </location>
</feature>
<reference evidence="2 3" key="1">
    <citation type="journal article" date="2019" name="Sci. Rep.">
        <title>Orb-weaving spider Araneus ventricosus genome elucidates the spidroin gene catalogue.</title>
        <authorList>
            <person name="Kono N."/>
            <person name="Nakamura H."/>
            <person name="Ohtoshi R."/>
            <person name="Moran D.A.P."/>
            <person name="Shinohara A."/>
            <person name="Yoshida Y."/>
            <person name="Fujiwara M."/>
            <person name="Mori M."/>
            <person name="Tomita M."/>
            <person name="Arakawa K."/>
        </authorList>
    </citation>
    <scope>NUCLEOTIDE SEQUENCE [LARGE SCALE GENOMIC DNA]</scope>
</reference>
<evidence type="ECO:0000256" key="1">
    <source>
        <dbReference type="SAM" id="MobiDB-lite"/>
    </source>
</evidence>
<comment type="caution">
    <text evidence="2">The sequence shown here is derived from an EMBL/GenBank/DDBJ whole genome shotgun (WGS) entry which is preliminary data.</text>
</comment>
<keyword evidence="3" id="KW-1185">Reference proteome</keyword>
<dbReference type="EMBL" id="BGPR01107075">
    <property type="protein sequence ID" value="GBM78350.1"/>
    <property type="molecule type" value="Genomic_DNA"/>
</dbReference>
<dbReference type="Proteomes" id="UP000499080">
    <property type="component" value="Unassembled WGS sequence"/>
</dbReference>
<gene>
    <name evidence="2" type="ORF">AVEN_148316_1</name>
</gene>
<organism evidence="2 3">
    <name type="scientific">Araneus ventricosus</name>
    <name type="common">Orbweaver spider</name>
    <name type="synonym">Epeira ventricosa</name>
    <dbReference type="NCBI Taxonomy" id="182803"/>
    <lineage>
        <taxon>Eukaryota</taxon>
        <taxon>Metazoa</taxon>
        <taxon>Ecdysozoa</taxon>
        <taxon>Arthropoda</taxon>
        <taxon>Chelicerata</taxon>
        <taxon>Arachnida</taxon>
        <taxon>Araneae</taxon>
        <taxon>Araneomorphae</taxon>
        <taxon>Entelegynae</taxon>
        <taxon>Araneoidea</taxon>
        <taxon>Araneidae</taxon>
        <taxon>Araneus</taxon>
    </lineage>
</organism>
<evidence type="ECO:0000313" key="2">
    <source>
        <dbReference type="EMBL" id="GBM78350.1"/>
    </source>
</evidence>
<feature type="compositionally biased region" description="Basic and acidic residues" evidence="1">
    <location>
        <begin position="1"/>
        <end position="11"/>
    </location>
</feature>
<accession>A0A4Y2IL72</accession>
<name>A0A4Y2IL72_ARAVE</name>
<evidence type="ECO:0000313" key="3">
    <source>
        <dbReference type="Proteomes" id="UP000499080"/>
    </source>
</evidence>
<proteinExistence type="predicted"/>